<dbReference type="Pfam" id="PF12900">
    <property type="entry name" value="Pyridox_ox_2"/>
    <property type="match status" value="1"/>
</dbReference>
<dbReference type="InterPro" id="IPR024747">
    <property type="entry name" value="Pyridox_Oxase-rel"/>
</dbReference>
<sequence>MAAGLAGMAEDMASDSAHPVLEELDREECLRLIAPGGIGRVAFDDGEGPTVVPVNYTVDDGSVVFRTSLEGRLTRSLLTAVPGGQVRAAFEVDRIEERTQEGWSVLLRGGAHPMEDEEKAHAVQVDPWPGGERDAWFSLTAQEVSGRRVRRR</sequence>
<organism evidence="1 2">
    <name type="scientific">Actinomadura napierensis</name>
    <dbReference type="NCBI Taxonomy" id="267854"/>
    <lineage>
        <taxon>Bacteria</taxon>
        <taxon>Bacillati</taxon>
        <taxon>Actinomycetota</taxon>
        <taxon>Actinomycetes</taxon>
        <taxon>Streptosporangiales</taxon>
        <taxon>Thermomonosporaceae</taxon>
        <taxon>Actinomadura</taxon>
    </lineage>
</organism>
<reference evidence="1 2" key="1">
    <citation type="journal article" date="2019" name="Int. J. Syst. Evol. Microbiol.">
        <title>The Global Catalogue of Microorganisms (GCM) 10K type strain sequencing project: providing services to taxonomists for standard genome sequencing and annotation.</title>
        <authorList>
            <consortium name="The Broad Institute Genomics Platform"/>
            <consortium name="The Broad Institute Genome Sequencing Center for Infectious Disease"/>
            <person name="Wu L."/>
            <person name="Ma J."/>
        </authorList>
    </citation>
    <scope>NUCLEOTIDE SEQUENCE [LARGE SCALE GENOMIC DNA]</scope>
    <source>
        <strain evidence="1 2">JCM 13850</strain>
    </source>
</reference>
<dbReference type="EMBL" id="BAAAMR010000099">
    <property type="protein sequence ID" value="GAA2161492.1"/>
    <property type="molecule type" value="Genomic_DNA"/>
</dbReference>
<dbReference type="InterPro" id="IPR012349">
    <property type="entry name" value="Split_barrel_FMN-bd"/>
</dbReference>
<evidence type="ECO:0000313" key="2">
    <source>
        <dbReference type="Proteomes" id="UP001501020"/>
    </source>
</evidence>
<dbReference type="Gene3D" id="2.30.110.10">
    <property type="entry name" value="Electron Transport, Fmn-binding Protein, Chain A"/>
    <property type="match status" value="1"/>
</dbReference>
<accession>A0ABN3AEP7</accession>
<evidence type="ECO:0008006" key="3">
    <source>
        <dbReference type="Google" id="ProtNLM"/>
    </source>
</evidence>
<name>A0ABN3AEP7_9ACTN</name>
<comment type="caution">
    <text evidence="1">The sequence shown here is derived from an EMBL/GenBank/DDBJ whole genome shotgun (WGS) entry which is preliminary data.</text>
</comment>
<evidence type="ECO:0000313" key="1">
    <source>
        <dbReference type="EMBL" id="GAA2161492.1"/>
    </source>
</evidence>
<dbReference type="Proteomes" id="UP001501020">
    <property type="component" value="Unassembled WGS sequence"/>
</dbReference>
<protein>
    <recommendedName>
        <fullName evidence="3">Pyridoxamine 5'-phosphate oxidase family protein</fullName>
    </recommendedName>
</protein>
<keyword evidence="2" id="KW-1185">Reference proteome</keyword>
<gene>
    <name evidence="1" type="ORF">GCM10009727_75850</name>
</gene>
<dbReference type="SUPFAM" id="SSF50475">
    <property type="entry name" value="FMN-binding split barrel"/>
    <property type="match status" value="1"/>
</dbReference>
<proteinExistence type="predicted"/>